<protein>
    <submittedName>
        <fullName evidence="2">Uncharacterized protein</fullName>
    </submittedName>
</protein>
<evidence type="ECO:0000313" key="2">
    <source>
        <dbReference type="EMBL" id="CAA9359856.1"/>
    </source>
</evidence>
<dbReference type="AlphaFoldDB" id="A0A6J4MI17"/>
<sequence length="62" mass="6959">VGNDLSTRFPRKSPPISRGPPITLEPRLPAPSPNQPRPAIRTRYAPVSEKPTSMPWTCMPYF</sequence>
<organism evidence="2">
    <name type="scientific">uncultured Chloroflexia bacterium</name>
    <dbReference type="NCBI Taxonomy" id="1672391"/>
    <lineage>
        <taxon>Bacteria</taxon>
        <taxon>Bacillati</taxon>
        <taxon>Chloroflexota</taxon>
        <taxon>Chloroflexia</taxon>
        <taxon>environmental samples</taxon>
    </lineage>
</organism>
<feature type="non-terminal residue" evidence="2">
    <location>
        <position position="62"/>
    </location>
</feature>
<reference evidence="2" key="1">
    <citation type="submission" date="2020-02" db="EMBL/GenBank/DDBJ databases">
        <authorList>
            <person name="Meier V. D."/>
        </authorList>
    </citation>
    <scope>NUCLEOTIDE SEQUENCE</scope>
    <source>
        <strain evidence="2">AVDCRST_MAG93</strain>
    </source>
</reference>
<evidence type="ECO:0000256" key="1">
    <source>
        <dbReference type="SAM" id="MobiDB-lite"/>
    </source>
</evidence>
<name>A0A6J4MI17_9CHLR</name>
<feature type="region of interest" description="Disordered" evidence="1">
    <location>
        <begin position="1"/>
        <end position="51"/>
    </location>
</feature>
<gene>
    <name evidence="2" type="ORF">AVDCRST_MAG93-7594</name>
</gene>
<proteinExistence type="predicted"/>
<dbReference type="EMBL" id="CADCTR010002554">
    <property type="protein sequence ID" value="CAA9359856.1"/>
    <property type="molecule type" value="Genomic_DNA"/>
</dbReference>
<accession>A0A6J4MI17</accession>
<feature type="non-terminal residue" evidence="2">
    <location>
        <position position="1"/>
    </location>
</feature>